<evidence type="ECO:0000256" key="6">
    <source>
        <dbReference type="ARBA" id="ARBA00023002"/>
    </source>
</evidence>
<dbReference type="GO" id="GO:0047105">
    <property type="term" value="F:4-trimethylammoniobutyraldehyde dehydrogenase activity"/>
    <property type="evidence" value="ECO:0007669"/>
    <property type="project" value="UniProtKB-EC"/>
</dbReference>
<dbReference type="CDD" id="cd07090">
    <property type="entry name" value="ALDH_F9_TMBADH"/>
    <property type="match status" value="1"/>
</dbReference>
<reference evidence="14" key="2">
    <citation type="submission" date="2025-08" db="UniProtKB">
        <authorList>
            <consortium name="Ensembl"/>
        </authorList>
    </citation>
    <scope>IDENTIFICATION</scope>
</reference>
<name>G3NIL3_GASAC</name>
<dbReference type="InterPro" id="IPR029510">
    <property type="entry name" value="Ald_DH_CS_GLU"/>
</dbReference>
<keyword evidence="5" id="KW-0963">Cytoplasm</keyword>
<feature type="domain" description="Aldehyde dehydrogenase" evidence="13">
    <location>
        <begin position="93"/>
        <end position="550"/>
    </location>
</feature>
<evidence type="ECO:0000259" key="13">
    <source>
        <dbReference type="Pfam" id="PF00171"/>
    </source>
</evidence>
<dbReference type="PROSITE" id="PS00070">
    <property type="entry name" value="ALDEHYDE_DEHYDR_CYS"/>
    <property type="match status" value="1"/>
</dbReference>
<comment type="similarity">
    <text evidence="3 12">Belongs to the aldehyde dehydrogenase family.</text>
</comment>
<dbReference type="Bgee" id="ENSGACG00000003908">
    <property type="expression patterns" value="Expressed in intestinal epithelial cell and 13 other cell types or tissues"/>
</dbReference>
<keyword evidence="7" id="KW-0520">NAD</keyword>
<comment type="function">
    <text evidence="8">Converts gamma-trimethylaminobutyraldehyde into gamma-butyrobetaine with high efficiency (in vitro). Can catalyze the irreversible oxidation of a broad range of aldehydes to the corresponding acids in an NAD-dependent reaction, but with low efficiency.</text>
</comment>
<comment type="pathway">
    <text evidence="2">Amine and polyamine biosynthesis; carnitine biosynthesis.</text>
</comment>
<dbReference type="Proteomes" id="UP000007635">
    <property type="component" value="Chromosome VIII"/>
</dbReference>
<keyword evidence="15" id="KW-1185">Reference proteome</keyword>
<evidence type="ECO:0000256" key="8">
    <source>
        <dbReference type="ARBA" id="ARBA00037704"/>
    </source>
</evidence>
<evidence type="ECO:0000256" key="9">
    <source>
        <dbReference type="ARBA" id="ARBA00049194"/>
    </source>
</evidence>
<comment type="catalytic activity">
    <reaction evidence="10">
        <text>4-(trimethylamino)butanal + NAD(+) + H2O = 4-(trimethylamino)butanoate + NADH + 2 H(+)</text>
        <dbReference type="Rhea" id="RHEA:17985"/>
        <dbReference type="ChEBI" id="CHEBI:15377"/>
        <dbReference type="ChEBI" id="CHEBI:15378"/>
        <dbReference type="ChEBI" id="CHEBI:16244"/>
        <dbReference type="ChEBI" id="CHEBI:18020"/>
        <dbReference type="ChEBI" id="CHEBI:57540"/>
        <dbReference type="ChEBI" id="CHEBI:57945"/>
        <dbReference type="EC" id="1.2.1.47"/>
    </reaction>
</comment>
<dbReference type="InterPro" id="IPR016161">
    <property type="entry name" value="Ald_DH/histidinol_DH"/>
</dbReference>
<evidence type="ECO:0000313" key="14">
    <source>
        <dbReference type="Ensembl" id="ENSGACP00000005173.2"/>
    </source>
</evidence>
<reference evidence="14" key="3">
    <citation type="submission" date="2025-09" db="UniProtKB">
        <authorList>
            <consortium name="Ensembl"/>
        </authorList>
    </citation>
    <scope>IDENTIFICATION</scope>
</reference>
<dbReference type="InterPro" id="IPR016163">
    <property type="entry name" value="Ald_DH_C"/>
</dbReference>
<comment type="catalytic activity">
    <reaction evidence="9">
        <text>an aldehyde + NAD(+) + H2O = a carboxylate + NADH + 2 H(+)</text>
        <dbReference type="Rhea" id="RHEA:16185"/>
        <dbReference type="ChEBI" id="CHEBI:15377"/>
        <dbReference type="ChEBI" id="CHEBI:15378"/>
        <dbReference type="ChEBI" id="CHEBI:17478"/>
        <dbReference type="ChEBI" id="CHEBI:29067"/>
        <dbReference type="ChEBI" id="CHEBI:57540"/>
        <dbReference type="ChEBI" id="CHEBI:57945"/>
        <dbReference type="EC" id="1.2.1.3"/>
    </reaction>
</comment>
<sequence length="561" mass="60484">MASFCLVALIGHAPSRRANQGASPCDDSPYIFVSVVRPTATSPDRLRVPAGPVPRTMAQSVLDTMAGAATGTVLITDPLNFWGGKRVKPRQEKHAEPVFEPATGRVLCQMVPCGSEEVDEAIKSAHGAYLQWRKMAGTERARVMLEAARIIRERREAIAKLEVINNGKSITEALVDIDIAWQCIEFYAGMAGTLAGQHIQLPGGAFAYTRREPLGVCVGIGAWNYPFQVASWKSAPALACGNAMVFKPSPMTPVTAVILAEIYKEAGVPDGLFCVVQGGADTGTLLCHHPGVAKVSFTGSVPTGKKVMEMSAKGVKHVTLELGGKSPLLIFKDCELENAVKGALMANFLTQGQVCCNGTRVYVQREIMPQFLEEVVKRTKAIPVGDPLLDGTRMGALISKPQLEKVLGYVSQAKKEGAKVLCGGEPFVPSDPKLKGGYFMSPCVLDNCRDDMTCVKEEIFGPVMSVLPFDTEEEVMARANDSTFGLASGVFTRDISRAHRVAENLEAGTCFINNYNISPVEVPFGGYKMSGFGRENGQVTIEYYSQLKTVVVEMGDVESLF</sequence>
<protein>
    <recommendedName>
        <fullName evidence="13">Aldehyde dehydrogenase domain-containing protein</fullName>
    </recommendedName>
</protein>
<evidence type="ECO:0000313" key="15">
    <source>
        <dbReference type="Proteomes" id="UP000007635"/>
    </source>
</evidence>
<dbReference type="SUPFAM" id="SSF53720">
    <property type="entry name" value="ALDH-like"/>
    <property type="match status" value="1"/>
</dbReference>
<dbReference type="GO" id="GO:0005829">
    <property type="term" value="C:cytosol"/>
    <property type="evidence" value="ECO:0007669"/>
    <property type="project" value="UniProtKB-SubCell"/>
</dbReference>
<dbReference type="NCBIfam" id="NF009725">
    <property type="entry name" value="PRK13252.1"/>
    <property type="match status" value="1"/>
</dbReference>
<evidence type="ECO:0000256" key="4">
    <source>
        <dbReference type="ARBA" id="ARBA00011881"/>
    </source>
</evidence>
<proteinExistence type="inferred from homology"/>
<evidence type="ECO:0000256" key="3">
    <source>
        <dbReference type="ARBA" id="ARBA00009986"/>
    </source>
</evidence>
<dbReference type="InterPro" id="IPR016162">
    <property type="entry name" value="Ald_DH_N"/>
</dbReference>
<dbReference type="PANTHER" id="PTHR11699">
    <property type="entry name" value="ALDEHYDE DEHYDROGENASE-RELATED"/>
    <property type="match status" value="1"/>
</dbReference>
<dbReference type="GeneTree" id="ENSGT00940000163309"/>
<dbReference type="GO" id="GO:0004029">
    <property type="term" value="F:aldehyde dehydrogenase (NAD+) activity"/>
    <property type="evidence" value="ECO:0007669"/>
    <property type="project" value="UniProtKB-EC"/>
</dbReference>
<evidence type="ECO:0000256" key="12">
    <source>
        <dbReference type="RuleBase" id="RU003345"/>
    </source>
</evidence>
<keyword evidence="6 12" id="KW-0560">Oxidoreductase</keyword>
<dbReference type="Gene3D" id="3.40.309.10">
    <property type="entry name" value="Aldehyde Dehydrogenase, Chain A, domain 2"/>
    <property type="match status" value="1"/>
</dbReference>
<dbReference type="FunFam" id="3.40.605.10:FF:000016">
    <property type="entry name" value="4-trimethylaminobutyraldehyde dehydrogenase isoform X1"/>
    <property type="match status" value="1"/>
</dbReference>
<evidence type="ECO:0000256" key="5">
    <source>
        <dbReference type="ARBA" id="ARBA00022490"/>
    </source>
</evidence>
<feature type="active site" evidence="11">
    <location>
        <position position="321"/>
    </location>
</feature>
<dbReference type="Ensembl" id="ENSGACT00000005188.2">
    <property type="protein sequence ID" value="ENSGACP00000005173.2"/>
    <property type="gene ID" value="ENSGACG00000030787.1"/>
</dbReference>
<dbReference type="InterPro" id="IPR015590">
    <property type="entry name" value="Aldehyde_DH_dom"/>
</dbReference>
<evidence type="ECO:0000256" key="2">
    <source>
        <dbReference type="ARBA" id="ARBA00005022"/>
    </source>
</evidence>
<evidence type="ECO:0000256" key="7">
    <source>
        <dbReference type="ARBA" id="ARBA00023027"/>
    </source>
</evidence>
<evidence type="ECO:0000256" key="1">
    <source>
        <dbReference type="ARBA" id="ARBA00004514"/>
    </source>
</evidence>
<dbReference type="PROSITE" id="PS00687">
    <property type="entry name" value="ALDEHYDE_DEHYDR_GLU"/>
    <property type="match status" value="1"/>
</dbReference>
<evidence type="ECO:0000256" key="11">
    <source>
        <dbReference type="PROSITE-ProRule" id="PRU10007"/>
    </source>
</evidence>
<dbReference type="Gene3D" id="3.40.605.10">
    <property type="entry name" value="Aldehyde Dehydrogenase, Chain A, domain 1"/>
    <property type="match status" value="1"/>
</dbReference>
<accession>G3NIL3</accession>
<dbReference type="FunFam" id="3.40.309.10:FF:000019">
    <property type="entry name" value="4-trimethylaminobutyraldehyde dehydrogenase isoform X1"/>
    <property type="match status" value="1"/>
</dbReference>
<organism evidence="14 15">
    <name type="scientific">Gasterosteus aculeatus aculeatus</name>
    <name type="common">three-spined stickleback</name>
    <dbReference type="NCBI Taxonomy" id="481459"/>
    <lineage>
        <taxon>Eukaryota</taxon>
        <taxon>Metazoa</taxon>
        <taxon>Chordata</taxon>
        <taxon>Craniata</taxon>
        <taxon>Vertebrata</taxon>
        <taxon>Euteleostomi</taxon>
        <taxon>Actinopterygii</taxon>
        <taxon>Neopterygii</taxon>
        <taxon>Teleostei</taxon>
        <taxon>Neoteleostei</taxon>
        <taxon>Acanthomorphata</taxon>
        <taxon>Eupercaria</taxon>
        <taxon>Perciformes</taxon>
        <taxon>Cottioidei</taxon>
        <taxon>Gasterosteales</taxon>
        <taxon>Gasterosteidae</taxon>
        <taxon>Gasterosteus</taxon>
    </lineage>
</organism>
<dbReference type="OMA" id="WFRYNAG"/>
<dbReference type="Pfam" id="PF00171">
    <property type="entry name" value="Aldedh"/>
    <property type="match status" value="1"/>
</dbReference>
<comment type="subcellular location">
    <subcellularLocation>
        <location evidence="1">Cytoplasm</location>
        <location evidence="1">Cytosol</location>
    </subcellularLocation>
</comment>
<comment type="subunit">
    <text evidence="4">Homotetramer.</text>
</comment>
<dbReference type="InterPro" id="IPR016160">
    <property type="entry name" value="Ald_DH_CS_CYS"/>
</dbReference>
<dbReference type="AlphaFoldDB" id="G3NIL3"/>
<reference evidence="14 15" key="1">
    <citation type="journal article" date="2021" name="G3 (Bethesda)">
        <title>Improved contiguity of the threespine stickleback genome using long-read sequencing.</title>
        <authorList>
            <person name="Nath S."/>
            <person name="Shaw D.E."/>
            <person name="White M.A."/>
        </authorList>
    </citation>
    <scope>NUCLEOTIDE SEQUENCE [LARGE SCALE GENOMIC DNA]</scope>
    <source>
        <strain evidence="14 15">Lake Benthic</strain>
    </source>
</reference>
<evidence type="ECO:0000256" key="10">
    <source>
        <dbReference type="ARBA" id="ARBA00052253"/>
    </source>
</evidence>